<dbReference type="Pfam" id="PF13193">
    <property type="entry name" value="AMP-binding_C"/>
    <property type="match status" value="1"/>
</dbReference>
<evidence type="ECO:0000313" key="5">
    <source>
        <dbReference type="EMBL" id="KGN33296.1"/>
    </source>
</evidence>
<dbReference type="CDD" id="cd04433">
    <property type="entry name" value="AFD_class_I"/>
    <property type="match status" value="1"/>
</dbReference>
<feature type="domain" description="AMP-dependent synthetase/ligase" evidence="3">
    <location>
        <begin position="29"/>
        <end position="186"/>
    </location>
</feature>
<dbReference type="InterPro" id="IPR000873">
    <property type="entry name" value="AMP-dep_synth/lig_dom"/>
</dbReference>
<evidence type="ECO:0000313" key="6">
    <source>
        <dbReference type="Proteomes" id="UP000030002"/>
    </source>
</evidence>
<dbReference type="EMBL" id="AVPJ01000004">
    <property type="protein sequence ID" value="KGN33296.1"/>
    <property type="molecule type" value="Genomic_DNA"/>
</dbReference>
<dbReference type="InterPro" id="IPR025110">
    <property type="entry name" value="AMP-bd_C"/>
</dbReference>
<dbReference type="eggNOG" id="COG0318">
    <property type="taxonomic scope" value="Bacteria"/>
</dbReference>
<keyword evidence="2 5" id="KW-0436">Ligase</keyword>
<evidence type="ECO:0000259" key="4">
    <source>
        <dbReference type="Pfam" id="PF13193"/>
    </source>
</evidence>
<dbReference type="GO" id="GO:0031956">
    <property type="term" value="F:medium-chain fatty acid-CoA ligase activity"/>
    <property type="evidence" value="ECO:0007669"/>
    <property type="project" value="TreeGrafter"/>
</dbReference>
<dbReference type="Gene3D" id="3.30.300.30">
    <property type="match status" value="1"/>
</dbReference>
<dbReference type="OrthoDB" id="5240965at2"/>
<comment type="caution">
    <text evidence="5">The sequence shown here is derived from an EMBL/GenBank/DDBJ whole genome shotgun (WGS) entry which is preliminary data.</text>
</comment>
<feature type="domain" description="AMP-binding enzyme C-terminal" evidence="4">
    <location>
        <begin position="252"/>
        <end position="332"/>
    </location>
</feature>
<accession>A0A0A0JCC4</accession>
<keyword evidence="6" id="KW-1185">Reference proteome</keyword>
<evidence type="ECO:0000256" key="1">
    <source>
        <dbReference type="ARBA" id="ARBA00006432"/>
    </source>
</evidence>
<sequence length="352" mass="37338">MRETAALRVLRDMGVLREAEGRSWLELTTSGTTAAPRTVRRTVASWVDSFDHVSRLTGTGPGDRVLVPSPPSSSMFAFAHAHAAHVGAGVVALNHWSLRNAERALRTCTVAHFTPGMLAGMLERDPGSLRTAVCAGAVLPDAVREGAAAAGIQVVDYYGAAELSFVAMRSSGRMEPFPEVEIDLRDGAVWARSPWLADGYSPGQSGPLLWDADGFASVGDHGRMDDDLGLVVLGRGSDTITTGGATVLCADIEAVLRSLPSVSDAAVVGMPHTQLGEVVEAVLVRSHGPDVDRAVDHDLDAVRADTAGLVARTHLPRRWHEWPELPLTTAGKVDRAAIRARLSADRRTGDSP</sequence>
<dbReference type="InterPro" id="IPR042099">
    <property type="entry name" value="ANL_N_sf"/>
</dbReference>
<dbReference type="PANTHER" id="PTHR43201">
    <property type="entry name" value="ACYL-COA SYNTHETASE"/>
    <property type="match status" value="1"/>
</dbReference>
<evidence type="ECO:0000256" key="2">
    <source>
        <dbReference type="ARBA" id="ARBA00022598"/>
    </source>
</evidence>
<dbReference type="Pfam" id="PF00501">
    <property type="entry name" value="AMP-binding"/>
    <property type="match status" value="1"/>
</dbReference>
<proteinExistence type="inferred from homology"/>
<evidence type="ECO:0000259" key="3">
    <source>
        <dbReference type="Pfam" id="PF00501"/>
    </source>
</evidence>
<name>A0A0A0JCC4_9MICO</name>
<dbReference type="GO" id="GO:0006631">
    <property type="term" value="P:fatty acid metabolic process"/>
    <property type="evidence" value="ECO:0007669"/>
    <property type="project" value="TreeGrafter"/>
</dbReference>
<dbReference type="STRING" id="1385520.N802_14755"/>
<organism evidence="5 6">
    <name type="scientific">Knoellia sinensis KCTC 19936</name>
    <dbReference type="NCBI Taxonomy" id="1385520"/>
    <lineage>
        <taxon>Bacteria</taxon>
        <taxon>Bacillati</taxon>
        <taxon>Actinomycetota</taxon>
        <taxon>Actinomycetes</taxon>
        <taxon>Micrococcales</taxon>
        <taxon>Intrasporangiaceae</taxon>
        <taxon>Knoellia</taxon>
    </lineage>
</organism>
<protein>
    <submittedName>
        <fullName evidence="5">O-succinylbenzoate-CoA ligase</fullName>
    </submittedName>
</protein>
<dbReference type="AlphaFoldDB" id="A0A0A0JCC4"/>
<gene>
    <name evidence="5" type="ORF">N802_14755</name>
</gene>
<comment type="similarity">
    <text evidence="1">Belongs to the ATP-dependent AMP-binding enzyme family.</text>
</comment>
<dbReference type="Proteomes" id="UP000030002">
    <property type="component" value="Unassembled WGS sequence"/>
</dbReference>
<reference evidence="5 6" key="1">
    <citation type="submission" date="2013-08" db="EMBL/GenBank/DDBJ databases">
        <title>The genome sequence of Knoellia sinensis.</title>
        <authorList>
            <person name="Zhu W."/>
            <person name="Wang G."/>
        </authorList>
    </citation>
    <scope>NUCLEOTIDE SEQUENCE [LARGE SCALE GENOMIC DNA]</scope>
    <source>
        <strain evidence="5 6">KCTC 19936</strain>
    </source>
</reference>
<dbReference type="SUPFAM" id="SSF56801">
    <property type="entry name" value="Acetyl-CoA synthetase-like"/>
    <property type="match status" value="1"/>
</dbReference>
<dbReference type="PANTHER" id="PTHR43201:SF5">
    <property type="entry name" value="MEDIUM-CHAIN ACYL-COA LIGASE ACSF2, MITOCHONDRIAL"/>
    <property type="match status" value="1"/>
</dbReference>
<dbReference type="RefSeq" id="WP_052109566.1">
    <property type="nucleotide sequence ID" value="NZ_AVPJ01000004.1"/>
</dbReference>
<dbReference type="Gene3D" id="3.40.50.12780">
    <property type="entry name" value="N-terminal domain of ligase-like"/>
    <property type="match status" value="1"/>
</dbReference>
<dbReference type="InterPro" id="IPR045851">
    <property type="entry name" value="AMP-bd_C_sf"/>
</dbReference>